<feature type="transmembrane region" description="Helical" evidence="9">
    <location>
        <begin position="102"/>
        <end position="124"/>
    </location>
</feature>
<evidence type="ECO:0000256" key="8">
    <source>
        <dbReference type="ARBA" id="ARBA00023170"/>
    </source>
</evidence>
<dbReference type="PROSITE" id="PS50262">
    <property type="entry name" value="G_PROTEIN_RECEP_F1_2"/>
    <property type="match status" value="1"/>
</dbReference>
<keyword evidence="3 9" id="KW-0812">Transmembrane</keyword>
<proteinExistence type="predicted"/>
<keyword evidence="6" id="KW-0807">Transducer</keyword>
<evidence type="ECO:0000256" key="4">
    <source>
        <dbReference type="ARBA" id="ARBA00022725"/>
    </source>
</evidence>
<keyword evidence="6" id="KW-0297">G-protein coupled receptor</keyword>
<accession>A0A2G9QD33</accession>
<dbReference type="InterPro" id="IPR050516">
    <property type="entry name" value="Olfactory_GPCR"/>
</dbReference>
<dbReference type="GO" id="GO:0004930">
    <property type="term" value="F:G protein-coupled receptor activity"/>
    <property type="evidence" value="ECO:0007669"/>
    <property type="project" value="UniProtKB-KW"/>
</dbReference>
<feature type="transmembrane region" description="Helical" evidence="9">
    <location>
        <begin position="136"/>
        <end position="155"/>
    </location>
</feature>
<keyword evidence="2" id="KW-1003">Cell membrane</keyword>
<dbReference type="InterPro" id="IPR017452">
    <property type="entry name" value="GPCR_Rhodpsn_7TM"/>
</dbReference>
<protein>
    <recommendedName>
        <fullName evidence="10">G-protein coupled receptors family 1 profile domain-containing protein</fullName>
    </recommendedName>
</protein>
<feature type="non-terminal residue" evidence="11">
    <location>
        <position position="173"/>
    </location>
</feature>
<evidence type="ECO:0000256" key="3">
    <source>
        <dbReference type="ARBA" id="ARBA00022692"/>
    </source>
</evidence>
<dbReference type="GO" id="GO:0005886">
    <property type="term" value="C:plasma membrane"/>
    <property type="evidence" value="ECO:0007669"/>
    <property type="project" value="UniProtKB-SubCell"/>
</dbReference>
<evidence type="ECO:0000256" key="7">
    <source>
        <dbReference type="ARBA" id="ARBA00023136"/>
    </source>
</evidence>
<feature type="transmembrane region" description="Helical" evidence="9">
    <location>
        <begin position="56"/>
        <end position="82"/>
    </location>
</feature>
<dbReference type="InterPro" id="IPR000276">
    <property type="entry name" value="GPCR_Rhodpsn"/>
</dbReference>
<evidence type="ECO:0000256" key="6">
    <source>
        <dbReference type="ARBA" id="ARBA00023040"/>
    </source>
</evidence>
<reference evidence="12" key="1">
    <citation type="journal article" date="2017" name="Nat. Commun.">
        <title>The North American bullfrog draft genome provides insight into hormonal regulation of long noncoding RNA.</title>
        <authorList>
            <person name="Hammond S.A."/>
            <person name="Warren R.L."/>
            <person name="Vandervalk B.P."/>
            <person name="Kucuk E."/>
            <person name="Khan H."/>
            <person name="Gibb E.A."/>
            <person name="Pandoh P."/>
            <person name="Kirk H."/>
            <person name="Zhao Y."/>
            <person name="Jones M."/>
            <person name="Mungall A.J."/>
            <person name="Coope R."/>
            <person name="Pleasance S."/>
            <person name="Moore R.A."/>
            <person name="Holt R.A."/>
            <person name="Round J.M."/>
            <person name="Ohora S."/>
            <person name="Walle B.V."/>
            <person name="Veldhoen N."/>
            <person name="Helbing C.C."/>
            <person name="Birol I."/>
        </authorList>
    </citation>
    <scope>NUCLEOTIDE SEQUENCE [LARGE SCALE GENOMIC DNA]</scope>
</reference>
<keyword evidence="5 9" id="KW-1133">Transmembrane helix</keyword>
<dbReference type="PANTHER" id="PTHR26452">
    <property type="entry name" value="OLFACTORY RECEPTOR"/>
    <property type="match status" value="1"/>
</dbReference>
<keyword evidence="4" id="KW-0552">Olfaction</keyword>
<dbReference type="Pfam" id="PF00001">
    <property type="entry name" value="7tm_1"/>
    <property type="match status" value="2"/>
</dbReference>
<feature type="domain" description="G-protein coupled receptors family 1 profile" evidence="10">
    <location>
        <begin position="6"/>
        <end position="173"/>
    </location>
</feature>
<evidence type="ECO:0000313" key="12">
    <source>
        <dbReference type="Proteomes" id="UP000228934"/>
    </source>
</evidence>
<gene>
    <name evidence="11" type="ORF">AB205_0062940</name>
</gene>
<dbReference type="OrthoDB" id="9681143at2759"/>
<evidence type="ECO:0000256" key="2">
    <source>
        <dbReference type="ARBA" id="ARBA00022475"/>
    </source>
</evidence>
<keyword evidence="4" id="KW-0716">Sensory transduction</keyword>
<evidence type="ECO:0000313" key="11">
    <source>
        <dbReference type="EMBL" id="PIO13061.1"/>
    </source>
</evidence>
<dbReference type="Proteomes" id="UP000228934">
    <property type="component" value="Unassembled WGS sequence"/>
</dbReference>
<evidence type="ECO:0000256" key="5">
    <source>
        <dbReference type="ARBA" id="ARBA00022989"/>
    </source>
</evidence>
<keyword evidence="8" id="KW-0675">Receptor</keyword>
<comment type="subcellular location">
    <subcellularLocation>
        <location evidence="1">Cell membrane</location>
        <topology evidence="1">Multi-pass membrane protein</topology>
    </subcellularLocation>
</comment>
<keyword evidence="7 9" id="KW-0472">Membrane</keyword>
<sequence>MVTLSGNLLVIIAVRLNFRLQNPMYFFLSNLVVIDICFSTTIVPKMLSNSLSQDKTISLLGCAAQMYFHLALGATECLILAVMAYDRNFILLGLSNILSLKILFFLLFSLMYMLILSGNLLLILMVRLHYQLQTPMYFFLSNLSFIDICFCSTVVPKMLANTISRNQSISLWG</sequence>
<organism evidence="11 12">
    <name type="scientific">Aquarana catesbeiana</name>
    <name type="common">American bullfrog</name>
    <name type="synonym">Rana catesbeiana</name>
    <dbReference type="NCBI Taxonomy" id="8400"/>
    <lineage>
        <taxon>Eukaryota</taxon>
        <taxon>Metazoa</taxon>
        <taxon>Chordata</taxon>
        <taxon>Craniata</taxon>
        <taxon>Vertebrata</taxon>
        <taxon>Euteleostomi</taxon>
        <taxon>Amphibia</taxon>
        <taxon>Batrachia</taxon>
        <taxon>Anura</taxon>
        <taxon>Neobatrachia</taxon>
        <taxon>Ranoidea</taxon>
        <taxon>Ranidae</taxon>
        <taxon>Aquarana</taxon>
    </lineage>
</organism>
<dbReference type="AlphaFoldDB" id="A0A2G9QD33"/>
<name>A0A2G9QD33_AQUCT</name>
<evidence type="ECO:0000256" key="1">
    <source>
        <dbReference type="ARBA" id="ARBA00004651"/>
    </source>
</evidence>
<dbReference type="Gene3D" id="1.20.1070.10">
    <property type="entry name" value="Rhodopsin 7-helix transmembrane proteins"/>
    <property type="match status" value="2"/>
</dbReference>
<evidence type="ECO:0000256" key="9">
    <source>
        <dbReference type="SAM" id="Phobius"/>
    </source>
</evidence>
<dbReference type="GO" id="GO:0007608">
    <property type="term" value="P:sensory perception of smell"/>
    <property type="evidence" value="ECO:0007669"/>
    <property type="project" value="UniProtKB-KW"/>
</dbReference>
<evidence type="ECO:0000259" key="10">
    <source>
        <dbReference type="PROSITE" id="PS50262"/>
    </source>
</evidence>
<dbReference type="SUPFAM" id="SSF81321">
    <property type="entry name" value="Family A G protein-coupled receptor-like"/>
    <property type="match status" value="2"/>
</dbReference>
<keyword evidence="12" id="KW-1185">Reference proteome</keyword>
<feature type="transmembrane region" description="Helical" evidence="9">
    <location>
        <begin position="24"/>
        <end position="44"/>
    </location>
</feature>
<dbReference type="EMBL" id="KZ021995">
    <property type="protein sequence ID" value="PIO13061.1"/>
    <property type="molecule type" value="Genomic_DNA"/>
</dbReference>